<dbReference type="OrthoDB" id="1162421at2"/>
<keyword evidence="1" id="KW-1133">Transmembrane helix</keyword>
<reference evidence="2 3" key="1">
    <citation type="submission" date="2019-07" db="EMBL/GenBank/DDBJ databases">
        <title>The draft genome sequence of Aquimarina algiphila M91.</title>
        <authorList>
            <person name="Meng X."/>
        </authorList>
    </citation>
    <scope>NUCLEOTIDE SEQUENCE [LARGE SCALE GENOMIC DNA]</scope>
    <source>
        <strain evidence="2 3">M91</strain>
    </source>
</reference>
<dbReference type="EMBL" id="VLNR01000149">
    <property type="protein sequence ID" value="TSE02680.1"/>
    <property type="molecule type" value="Genomic_DNA"/>
</dbReference>
<evidence type="ECO:0000256" key="1">
    <source>
        <dbReference type="SAM" id="Phobius"/>
    </source>
</evidence>
<organism evidence="2 3">
    <name type="scientific">Aquimarina algiphila</name>
    <dbReference type="NCBI Taxonomy" id="2047982"/>
    <lineage>
        <taxon>Bacteria</taxon>
        <taxon>Pseudomonadati</taxon>
        <taxon>Bacteroidota</taxon>
        <taxon>Flavobacteriia</taxon>
        <taxon>Flavobacteriales</taxon>
        <taxon>Flavobacteriaceae</taxon>
        <taxon>Aquimarina</taxon>
    </lineage>
</organism>
<comment type="caution">
    <text evidence="2">The sequence shown here is derived from an EMBL/GenBank/DDBJ whole genome shotgun (WGS) entry which is preliminary data.</text>
</comment>
<gene>
    <name evidence="2" type="ORF">FOF46_30650</name>
</gene>
<dbReference type="RefSeq" id="WP_143919220.1">
    <property type="nucleotide sequence ID" value="NZ_CANMIK010000140.1"/>
</dbReference>
<feature type="transmembrane region" description="Helical" evidence="1">
    <location>
        <begin position="21"/>
        <end position="42"/>
    </location>
</feature>
<feature type="transmembrane region" description="Helical" evidence="1">
    <location>
        <begin position="88"/>
        <end position="103"/>
    </location>
</feature>
<evidence type="ECO:0000313" key="3">
    <source>
        <dbReference type="Proteomes" id="UP000318833"/>
    </source>
</evidence>
<protein>
    <submittedName>
        <fullName evidence="2">Uncharacterized protein</fullName>
    </submittedName>
</protein>
<dbReference type="AlphaFoldDB" id="A0A554VA83"/>
<name>A0A554VA83_9FLAO</name>
<feature type="transmembrane region" description="Helical" evidence="1">
    <location>
        <begin position="62"/>
        <end position="81"/>
    </location>
</feature>
<keyword evidence="3" id="KW-1185">Reference proteome</keyword>
<dbReference type="Proteomes" id="UP000318833">
    <property type="component" value="Unassembled WGS sequence"/>
</dbReference>
<keyword evidence="1" id="KW-0812">Transmembrane</keyword>
<accession>A0A554VA83</accession>
<keyword evidence="1" id="KW-0472">Membrane</keyword>
<sequence length="168" mass="19755">MSLYQLIEKKFKDPETKDNRINPNLRVFASVLVILSGLILFADKVTNFNLENNFGFKSTKTFVWIFAQSLSPLLMAFASIFKPYKSSYIVPVYIYFIQIYWIFKPTIKFDDYLLQTYAIGVSIIFLGLIYMINKMKPYKSEQRINNEKFIKETKETIAILKNRILEDA</sequence>
<feature type="transmembrane region" description="Helical" evidence="1">
    <location>
        <begin position="115"/>
        <end position="133"/>
    </location>
</feature>
<proteinExistence type="predicted"/>
<evidence type="ECO:0000313" key="2">
    <source>
        <dbReference type="EMBL" id="TSE02680.1"/>
    </source>
</evidence>